<sequence>MLRIDCAAAACNPRHPCLAHAHRGPFLPRGCFSEEGINQMDGDDTKKLEIRDWRTEAVEDWTVLWSHCRGEVSTSASQGNFVNNANTRNSPHSLHLLGFKIY</sequence>
<reference evidence="1 2" key="1">
    <citation type="submission" date="2019-06" db="EMBL/GenBank/DDBJ databases">
        <title>Draft genomes of female and male turbot (Scophthalmus maximus).</title>
        <authorList>
            <person name="Xu H."/>
            <person name="Xu X.-W."/>
            <person name="Shao C."/>
            <person name="Chen S."/>
        </authorList>
    </citation>
    <scope>NUCLEOTIDE SEQUENCE [LARGE SCALE GENOMIC DNA]</scope>
    <source>
        <strain evidence="1">Ysfricsl-2016a</strain>
        <tissue evidence="1">Blood</tissue>
    </source>
</reference>
<organism evidence="1 2">
    <name type="scientific">Scophthalmus maximus</name>
    <name type="common">Turbot</name>
    <name type="synonym">Psetta maxima</name>
    <dbReference type="NCBI Taxonomy" id="52904"/>
    <lineage>
        <taxon>Eukaryota</taxon>
        <taxon>Metazoa</taxon>
        <taxon>Chordata</taxon>
        <taxon>Craniata</taxon>
        <taxon>Vertebrata</taxon>
        <taxon>Euteleostomi</taxon>
        <taxon>Actinopterygii</taxon>
        <taxon>Neopterygii</taxon>
        <taxon>Teleostei</taxon>
        <taxon>Neoteleostei</taxon>
        <taxon>Acanthomorphata</taxon>
        <taxon>Carangaria</taxon>
        <taxon>Pleuronectiformes</taxon>
        <taxon>Pleuronectoidei</taxon>
        <taxon>Scophthalmidae</taxon>
        <taxon>Scophthalmus</taxon>
    </lineage>
</organism>
<dbReference type="EMBL" id="VEVO01000022">
    <property type="protein sequence ID" value="KAF0023707.1"/>
    <property type="molecule type" value="Genomic_DNA"/>
</dbReference>
<evidence type="ECO:0000313" key="2">
    <source>
        <dbReference type="Proteomes" id="UP000438429"/>
    </source>
</evidence>
<name>A0A6A4RTU2_SCOMX</name>
<protein>
    <submittedName>
        <fullName evidence="1">Uncharacterized protein</fullName>
    </submittedName>
</protein>
<comment type="caution">
    <text evidence="1">The sequence shown here is derived from an EMBL/GenBank/DDBJ whole genome shotgun (WGS) entry which is preliminary data.</text>
</comment>
<gene>
    <name evidence="1" type="ORF">F2P81_024337</name>
</gene>
<dbReference type="AlphaFoldDB" id="A0A6A4RTU2"/>
<proteinExistence type="predicted"/>
<evidence type="ECO:0000313" key="1">
    <source>
        <dbReference type="EMBL" id="KAF0023707.1"/>
    </source>
</evidence>
<dbReference type="Proteomes" id="UP000438429">
    <property type="component" value="Unassembled WGS sequence"/>
</dbReference>
<accession>A0A6A4RTU2</accession>